<evidence type="ECO:0000313" key="1">
    <source>
        <dbReference type="EMBL" id="MBC8755761.1"/>
    </source>
</evidence>
<reference evidence="1 2" key="1">
    <citation type="submission" date="2020-07" db="EMBL/GenBank/DDBJ databases">
        <title>Description of Kordia aestuariivivens sp. nov., isolated from a tidal flat.</title>
        <authorList>
            <person name="Park S."/>
            <person name="Yoon J.-H."/>
        </authorList>
    </citation>
    <scope>NUCLEOTIDE SEQUENCE [LARGE SCALE GENOMIC DNA]</scope>
    <source>
        <strain evidence="1 2">YSTF-M3</strain>
    </source>
</reference>
<comment type="caution">
    <text evidence="1">The sequence shown here is derived from an EMBL/GenBank/DDBJ whole genome shotgun (WGS) entry which is preliminary data.</text>
</comment>
<dbReference type="RefSeq" id="WP_187562807.1">
    <property type="nucleotide sequence ID" value="NZ_JACGWS010000008.1"/>
</dbReference>
<gene>
    <name evidence="1" type="ORF">H2O64_13880</name>
</gene>
<sequence>MKLGIFNFGNKNRRKNIIEYLPDVGFIINSKKVKWRSDRLQIRKELNLEFQEDDKIIDLASFFDGDTSKNIHQKRDIYKKVNSDTGLIFLNYDSNNKLRDLEVHEGFEIKIGNIQLDFKTDISEFTRQFNKLGTQIVELEKGNFLLPKLKMTIADNESMGGDGKKLSYFYCSSDITHLLE</sequence>
<dbReference type="EMBL" id="JACGWS010000008">
    <property type="protein sequence ID" value="MBC8755761.1"/>
    <property type="molecule type" value="Genomic_DNA"/>
</dbReference>
<protein>
    <submittedName>
        <fullName evidence="1">Uncharacterized protein</fullName>
    </submittedName>
</protein>
<organism evidence="1 2">
    <name type="scientific">Kordia aestuariivivens</name>
    <dbReference type="NCBI Taxonomy" id="2759037"/>
    <lineage>
        <taxon>Bacteria</taxon>
        <taxon>Pseudomonadati</taxon>
        <taxon>Bacteroidota</taxon>
        <taxon>Flavobacteriia</taxon>
        <taxon>Flavobacteriales</taxon>
        <taxon>Flavobacteriaceae</taxon>
        <taxon>Kordia</taxon>
    </lineage>
</organism>
<dbReference type="Proteomes" id="UP000619238">
    <property type="component" value="Unassembled WGS sequence"/>
</dbReference>
<accession>A0ABR7QB03</accession>
<name>A0ABR7QB03_9FLAO</name>
<evidence type="ECO:0000313" key="2">
    <source>
        <dbReference type="Proteomes" id="UP000619238"/>
    </source>
</evidence>
<proteinExistence type="predicted"/>
<keyword evidence="2" id="KW-1185">Reference proteome</keyword>